<name>A0AAV4BA77_9GAST</name>
<proteinExistence type="predicted"/>
<evidence type="ECO:0000256" key="1">
    <source>
        <dbReference type="SAM" id="MobiDB-lite"/>
    </source>
</evidence>
<feature type="compositionally biased region" description="Polar residues" evidence="1">
    <location>
        <begin position="157"/>
        <end position="170"/>
    </location>
</feature>
<evidence type="ECO:0000313" key="3">
    <source>
        <dbReference type="Proteomes" id="UP000735302"/>
    </source>
</evidence>
<organism evidence="2 3">
    <name type="scientific">Plakobranchus ocellatus</name>
    <dbReference type="NCBI Taxonomy" id="259542"/>
    <lineage>
        <taxon>Eukaryota</taxon>
        <taxon>Metazoa</taxon>
        <taxon>Spiralia</taxon>
        <taxon>Lophotrochozoa</taxon>
        <taxon>Mollusca</taxon>
        <taxon>Gastropoda</taxon>
        <taxon>Heterobranchia</taxon>
        <taxon>Euthyneura</taxon>
        <taxon>Panpulmonata</taxon>
        <taxon>Sacoglossa</taxon>
        <taxon>Placobranchoidea</taxon>
        <taxon>Plakobranchidae</taxon>
        <taxon>Plakobranchus</taxon>
    </lineage>
</organism>
<dbReference type="AlphaFoldDB" id="A0AAV4BA77"/>
<feature type="region of interest" description="Disordered" evidence="1">
    <location>
        <begin position="1"/>
        <end position="22"/>
    </location>
</feature>
<accession>A0AAV4BA77</accession>
<reference evidence="2 3" key="1">
    <citation type="journal article" date="2021" name="Elife">
        <title>Chloroplast acquisition without the gene transfer in kleptoplastic sea slugs, Plakobranchus ocellatus.</title>
        <authorList>
            <person name="Maeda T."/>
            <person name="Takahashi S."/>
            <person name="Yoshida T."/>
            <person name="Shimamura S."/>
            <person name="Takaki Y."/>
            <person name="Nagai Y."/>
            <person name="Toyoda A."/>
            <person name="Suzuki Y."/>
            <person name="Arimoto A."/>
            <person name="Ishii H."/>
            <person name="Satoh N."/>
            <person name="Nishiyama T."/>
            <person name="Hasebe M."/>
            <person name="Maruyama T."/>
            <person name="Minagawa J."/>
            <person name="Obokata J."/>
            <person name="Shigenobu S."/>
        </authorList>
    </citation>
    <scope>NUCLEOTIDE SEQUENCE [LARGE SCALE GENOMIC DNA]</scope>
</reference>
<feature type="region of interest" description="Disordered" evidence="1">
    <location>
        <begin position="140"/>
        <end position="170"/>
    </location>
</feature>
<keyword evidence="3" id="KW-1185">Reference proteome</keyword>
<feature type="compositionally biased region" description="Basic residues" evidence="1">
    <location>
        <begin position="1"/>
        <end position="12"/>
    </location>
</feature>
<feature type="compositionally biased region" description="Basic and acidic residues" evidence="1">
    <location>
        <begin position="140"/>
        <end position="155"/>
    </location>
</feature>
<comment type="caution">
    <text evidence="2">The sequence shown here is derived from an EMBL/GenBank/DDBJ whole genome shotgun (WGS) entry which is preliminary data.</text>
</comment>
<gene>
    <name evidence="2" type="ORF">PoB_004675100</name>
</gene>
<protein>
    <submittedName>
        <fullName evidence="2">Uncharacterized protein</fullName>
    </submittedName>
</protein>
<evidence type="ECO:0000313" key="2">
    <source>
        <dbReference type="EMBL" id="GFO20246.1"/>
    </source>
</evidence>
<dbReference type="EMBL" id="BLXT01005154">
    <property type="protein sequence ID" value="GFO20246.1"/>
    <property type="molecule type" value="Genomic_DNA"/>
</dbReference>
<sequence>MQGKPLQRKLGHINKSTRVTSPESSSTVFSHLDLSRKYFLSASFRLLAVLVLVSFDTSGCNAVSEAEVAPFQNLTIGVMISTTGPKKLGEEALSAIDLSLQVGNATVRNATRMDITAGYSSVLELGVCHLGHVQGLTMKDEASGSDTHKESKGHQTPDCTSGRTYGSRNWSKPQRRKVGVFLLGLWDLLEELESK</sequence>
<dbReference type="Proteomes" id="UP000735302">
    <property type="component" value="Unassembled WGS sequence"/>
</dbReference>